<dbReference type="NCBIfam" id="TIGR01753">
    <property type="entry name" value="flav_short"/>
    <property type="match status" value="1"/>
</dbReference>
<evidence type="ECO:0000256" key="2">
    <source>
        <dbReference type="ARBA" id="ARBA00005267"/>
    </source>
</evidence>
<dbReference type="GO" id="GO:0010181">
    <property type="term" value="F:FMN binding"/>
    <property type="evidence" value="ECO:0007669"/>
    <property type="project" value="UniProtKB-UniRule"/>
</dbReference>
<comment type="similarity">
    <text evidence="2 7">Belongs to the flavodoxin family.</text>
</comment>
<dbReference type="InterPro" id="IPR029039">
    <property type="entry name" value="Flavoprotein-like_sf"/>
</dbReference>
<reference evidence="9 10" key="1">
    <citation type="submission" date="2017-04" db="EMBL/GenBank/DDBJ databases">
        <authorList>
            <person name="Afonso C.L."/>
            <person name="Miller P.J."/>
            <person name="Scott M.A."/>
            <person name="Spackman E."/>
            <person name="Goraichik I."/>
            <person name="Dimitrov K.M."/>
            <person name="Suarez D.L."/>
            <person name="Swayne D.E."/>
        </authorList>
    </citation>
    <scope>NUCLEOTIDE SEQUENCE [LARGE SCALE GENOMIC DNA]</scope>
    <source>
        <strain evidence="9 10">DSM 5090</strain>
    </source>
</reference>
<dbReference type="NCBIfam" id="NF004050">
    <property type="entry name" value="PRK05569.1"/>
    <property type="match status" value="1"/>
</dbReference>
<dbReference type="InterPro" id="IPR001226">
    <property type="entry name" value="Flavodoxin_CS"/>
</dbReference>
<dbReference type="GO" id="GO:0016651">
    <property type="term" value="F:oxidoreductase activity, acting on NAD(P)H"/>
    <property type="evidence" value="ECO:0007669"/>
    <property type="project" value="UniProtKB-ARBA"/>
</dbReference>
<dbReference type="InterPro" id="IPR008254">
    <property type="entry name" value="Flavodoxin/NO_synth"/>
</dbReference>
<dbReference type="Pfam" id="PF00258">
    <property type="entry name" value="Flavodoxin_1"/>
    <property type="match status" value="1"/>
</dbReference>
<dbReference type="GO" id="GO:0009055">
    <property type="term" value="F:electron transfer activity"/>
    <property type="evidence" value="ECO:0007669"/>
    <property type="project" value="UniProtKB-UniRule"/>
</dbReference>
<dbReference type="STRING" id="112901.SAMN04488500_10789"/>
<organism evidence="9 10">
    <name type="scientific">Sporomusa malonica</name>
    <dbReference type="NCBI Taxonomy" id="112901"/>
    <lineage>
        <taxon>Bacteria</taxon>
        <taxon>Bacillati</taxon>
        <taxon>Bacillota</taxon>
        <taxon>Negativicutes</taxon>
        <taxon>Selenomonadales</taxon>
        <taxon>Sporomusaceae</taxon>
        <taxon>Sporomusa</taxon>
    </lineage>
</organism>
<name>A0A1W2BD62_9FIRM</name>
<evidence type="ECO:0000313" key="9">
    <source>
        <dbReference type="EMBL" id="SMC70784.1"/>
    </source>
</evidence>
<evidence type="ECO:0000259" key="8">
    <source>
        <dbReference type="PROSITE" id="PS50902"/>
    </source>
</evidence>
<comment type="cofactor">
    <cofactor evidence="1 7">
        <name>FMN</name>
        <dbReference type="ChEBI" id="CHEBI:58210"/>
    </cofactor>
</comment>
<dbReference type="EMBL" id="FWXI01000007">
    <property type="protein sequence ID" value="SMC70784.1"/>
    <property type="molecule type" value="Genomic_DNA"/>
</dbReference>
<evidence type="ECO:0000313" key="10">
    <source>
        <dbReference type="Proteomes" id="UP000192738"/>
    </source>
</evidence>
<keyword evidence="3 7" id="KW-0813">Transport</keyword>
<keyword evidence="4 7" id="KW-0285">Flavoprotein</keyword>
<dbReference type="Proteomes" id="UP000192738">
    <property type="component" value="Unassembled WGS sequence"/>
</dbReference>
<comment type="function">
    <text evidence="7">Low-potential electron donor to a number of redox enzymes.</text>
</comment>
<dbReference type="RefSeq" id="WP_084575600.1">
    <property type="nucleotide sequence ID" value="NZ_CP155572.1"/>
</dbReference>
<dbReference type="SUPFAM" id="SSF52218">
    <property type="entry name" value="Flavoproteins"/>
    <property type="match status" value="1"/>
</dbReference>
<dbReference type="PANTHER" id="PTHR43717">
    <property type="entry name" value="ANAEROBIC NITRIC OXIDE REDUCTASE FLAVORUBREDOXIN"/>
    <property type="match status" value="1"/>
</dbReference>
<dbReference type="OrthoDB" id="9790745at2"/>
<dbReference type="Gene3D" id="3.40.50.360">
    <property type="match status" value="1"/>
</dbReference>
<keyword evidence="10" id="KW-1185">Reference proteome</keyword>
<evidence type="ECO:0000256" key="3">
    <source>
        <dbReference type="ARBA" id="ARBA00022448"/>
    </source>
</evidence>
<dbReference type="PROSITE" id="PS50902">
    <property type="entry name" value="FLAVODOXIN_LIKE"/>
    <property type="match status" value="1"/>
</dbReference>
<dbReference type="PROSITE" id="PS00201">
    <property type="entry name" value="FLAVODOXIN"/>
    <property type="match status" value="1"/>
</dbReference>
<keyword evidence="5 7" id="KW-0288">FMN</keyword>
<evidence type="ECO:0000256" key="5">
    <source>
        <dbReference type="ARBA" id="ARBA00022643"/>
    </source>
</evidence>
<sequence>MKKIVVIYWSGTGNTEQMATAVADGAKNNDGVSVELIAVSNASKSNVLEADAVALGCPSMGDEVLEETEMEPFVKTLQAAELTGKPLALFGSYGWGEGQWMTDWVERMKGLGAVLVADGLIVQEVPNEEGLSLCKELGMKLALSAVKE</sequence>
<evidence type="ECO:0000256" key="7">
    <source>
        <dbReference type="RuleBase" id="RU367037"/>
    </source>
</evidence>
<accession>A0A1W2BD62</accession>
<gene>
    <name evidence="9" type="ORF">SAMN04488500_10789</name>
</gene>
<evidence type="ECO:0000256" key="4">
    <source>
        <dbReference type="ARBA" id="ARBA00022630"/>
    </source>
</evidence>
<protein>
    <recommendedName>
        <fullName evidence="7">Flavodoxin</fullName>
    </recommendedName>
</protein>
<feature type="domain" description="Flavodoxin-like" evidence="8">
    <location>
        <begin position="4"/>
        <end position="142"/>
    </location>
</feature>
<dbReference type="AlphaFoldDB" id="A0A1W2BD62"/>
<dbReference type="InterPro" id="IPR010087">
    <property type="entry name" value="Flav_short"/>
</dbReference>
<evidence type="ECO:0000256" key="6">
    <source>
        <dbReference type="ARBA" id="ARBA00022982"/>
    </source>
</evidence>
<proteinExistence type="inferred from homology"/>
<evidence type="ECO:0000256" key="1">
    <source>
        <dbReference type="ARBA" id="ARBA00001917"/>
    </source>
</evidence>
<dbReference type="PANTHER" id="PTHR43717:SF1">
    <property type="entry name" value="ANAEROBIC NITRIC OXIDE REDUCTASE FLAVORUBREDOXIN"/>
    <property type="match status" value="1"/>
</dbReference>
<keyword evidence="6 7" id="KW-0249">Electron transport</keyword>